<evidence type="ECO:0000259" key="9">
    <source>
        <dbReference type="Pfam" id="PF03828"/>
    </source>
</evidence>
<evidence type="ECO:0000259" key="10">
    <source>
        <dbReference type="Pfam" id="PF22600"/>
    </source>
</evidence>
<keyword evidence="4" id="KW-0808">Transferase</keyword>
<keyword evidence="8" id="KW-0472">Membrane</keyword>
<protein>
    <recommendedName>
        <fullName evidence="3">polynucleotide adenylyltransferase</fullName>
        <ecNumber evidence="3">2.7.7.19</ecNumber>
    </recommendedName>
</protein>
<feature type="compositionally biased region" description="Acidic residues" evidence="7">
    <location>
        <begin position="382"/>
        <end position="392"/>
    </location>
</feature>
<dbReference type="GO" id="GO:1990817">
    <property type="term" value="F:poly(A) RNA polymerase activity"/>
    <property type="evidence" value="ECO:0007669"/>
    <property type="project" value="UniProtKB-EC"/>
</dbReference>
<dbReference type="GO" id="GO:0043634">
    <property type="term" value="P:polyadenylation-dependent ncRNA catabolic process"/>
    <property type="evidence" value="ECO:0007669"/>
    <property type="project" value="TreeGrafter"/>
</dbReference>
<keyword evidence="5" id="KW-0479">Metal-binding</keyword>
<feature type="region of interest" description="Disordered" evidence="7">
    <location>
        <begin position="1777"/>
        <end position="1848"/>
    </location>
</feature>
<feature type="region of interest" description="Disordered" evidence="7">
    <location>
        <begin position="367"/>
        <end position="453"/>
    </location>
</feature>
<dbReference type="FunFam" id="3.30.460.10:FF:000006">
    <property type="entry name" value="non-canonical poly(A) RNA polymerase PAPD5"/>
    <property type="match status" value="1"/>
</dbReference>
<dbReference type="EMBL" id="KB467942">
    <property type="protein sequence ID" value="PCH37934.1"/>
    <property type="molecule type" value="Genomic_DNA"/>
</dbReference>
<evidence type="ECO:0000256" key="4">
    <source>
        <dbReference type="ARBA" id="ARBA00022679"/>
    </source>
</evidence>
<feature type="compositionally biased region" description="Basic and acidic residues" evidence="7">
    <location>
        <begin position="393"/>
        <end position="409"/>
    </location>
</feature>
<feature type="domain" description="PAP-associated" evidence="9">
    <location>
        <begin position="736"/>
        <end position="794"/>
    </location>
</feature>
<evidence type="ECO:0000256" key="7">
    <source>
        <dbReference type="SAM" id="MobiDB-lite"/>
    </source>
</evidence>
<feature type="compositionally biased region" description="Low complexity" evidence="7">
    <location>
        <begin position="1349"/>
        <end position="1367"/>
    </location>
</feature>
<keyword evidence="8" id="KW-0812">Transmembrane</keyword>
<dbReference type="InterPro" id="IPR043519">
    <property type="entry name" value="NT_sf"/>
</dbReference>
<evidence type="ECO:0000256" key="8">
    <source>
        <dbReference type="SAM" id="Phobius"/>
    </source>
</evidence>
<organism evidence="11 12">
    <name type="scientific">Wolfiporia cocos (strain MD-104)</name>
    <name type="common">Brown rot fungus</name>
    <dbReference type="NCBI Taxonomy" id="742152"/>
    <lineage>
        <taxon>Eukaryota</taxon>
        <taxon>Fungi</taxon>
        <taxon>Dikarya</taxon>
        <taxon>Basidiomycota</taxon>
        <taxon>Agaricomycotina</taxon>
        <taxon>Agaricomycetes</taxon>
        <taxon>Polyporales</taxon>
        <taxon>Phaeolaceae</taxon>
        <taxon>Wolfiporia</taxon>
    </lineage>
</organism>
<evidence type="ECO:0000313" key="11">
    <source>
        <dbReference type="EMBL" id="PCH37934.1"/>
    </source>
</evidence>
<feature type="region of interest" description="Disordered" evidence="7">
    <location>
        <begin position="1084"/>
        <end position="1113"/>
    </location>
</feature>
<feature type="compositionally biased region" description="Basic and acidic residues" evidence="7">
    <location>
        <begin position="473"/>
        <end position="493"/>
    </location>
</feature>
<feature type="compositionally biased region" description="Basic and acidic residues" evidence="7">
    <location>
        <begin position="899"/>
        <end position="949"/>
    </location>
</feature>
<feature type="compositionally biased region" description="Polar residues" evidence="7">
    <location>
        <begin position="1238"/>
        <end position="1252"/>
    </location>
</feature>
<dbReference type="InterPro" id="IPR045862">
    <property type="entry name" value="Trf4-like"/>
</dbReference>
<accession>A0A2H3JMR6</accession>
<dbReference type="GO" id="GO:0071035">
    <property type="term" value="P:nuclear polyadenylation-dependent rRNA catabolic process"/>
    <property type="evidence" value="ECO:0007669"/>
    <property type="project" value="UniProtKB-ARBA"/>
</dbReference>
<dbReference type="GO" id="GO:0031499">
    <property type="term" value="C:TRAMP complex"/>
    <property type="evidence" value="ECO:0007669"/>
    <property type="project" value="TreeGrafter"/>
</dbReference>
<feature type="compositionally biased region" description="Pro residues" evidence="7">
    <location>
        <begin position="1812"/>
        <end position="1821"/>
    </location>
</feature>
<dbReference type="GO" id="GO:0031123">
    <property type="term" value="P:RNA 3'-end processing"/>
    <property type="evidence" value="ECO:0007669"/>
    <property type="project" value="UniProtKB-ARBA"/>
</dbReference>
<dbReference type="OMA" id="GMACDIG"/>
<evidence type="ECO:0000256" key="3">
    <source>
        <dbReference type="ARBA" id="ARBA00012388"/>
    </source>
</evidence>
<feature type="compositionally biased region" description="Polar residues" evidence="7">
    <location>
        <begin position="1794"/>
        <end position="1808"/>
    </location>
</feature>
<feature type="compositionally biased region" description="Basic and acidic residues" evidence="7">
    <location>
        <begin position="501"/>
        <end position="512"/>
    </location>
</feature>
<dbReference type="STRING" id="742152.A0A2H3JMR6"/>
<feature type="compositionally biased region" description="Basic and acidic residues" evidence="7">
    <location>
        <begin position="430"/>
        <end position="446"/>
    </location>
</feature>
<feature type="region of interest" description="Disordered" evidence="7">
    <location>
        <begin position="1126"/>
        <end position="1168"/>
    </location>
</feature>
<reference evidence="11 12" key="1">
    <citation type="journal article" date="2012" name="Science">
        <title>The Paleozoic origin of enzymatic lignin decomposition reconstructed from 31 fungal genomes.</title>
        <authorList>
            <person name="Floudas D."/>
            <person name="Binder M."/>
            <person name="Riley R."/>
            <person name="Barry K."/>
            <person name="Blanchette R.A."/>
            <person name="Henrissat B."/>
            <person name="Martinez A.T."/>
            <person name="Otillar R."/>
            <person name="Spatafora J.W."/>
            <person name="Yadav J.S."/>
            <person name="Aerts A."/>
            <person name="Benoit I."/>
            <person name="Boyd A."/>
            <person name="Carlson A."/>
            <person name="Copeland A."/>
            <person name="Coutinho P.M."/>
            <person name="de Vries R.P."/>
            <person name="Ferreira P."/>
            <person name="Findley K."/>
            <person name="Foster B."/>
            <person name="Gaskell J."/>
            <person name="Glotzer D."/>
            <person name="Gorecki P."/>
            <person name="Heitman J."/>
            <person name="Hesse C."/>
            <person name="Hori C."/>
            <person name="Igarashi K."/>
            <person name="Jurgens J.A."/>
            <person name="Kallen N."/>
            <person name="Kersten P."/>
            <person name="Kohler A."/>
            <person name="Kuees U."/>
            <person name="Kumar T.K.A."/>
            <person name="Kuo A."/>
            <person name="LaButti K."/>
            <person name="Larrondo L.F."/>
            <person name="Lindquist E."/>
            <person name="Ling A."/>
            <person name="Lombard V."/>
            <person name="Lucas S."/>
            <person name="Lundell T."/>
            <person name="Martin R."/>
            <person name="McLaughlin D.J."/>
            <person name="Morgenstern I."/>
            <person name="Morin E."/>
            <person name="Murat C."/>
            <person name="Nagy L.G."/>
            <person name="Nolan M."/>
            <person name="Ohm R.A."/>
            <person name="Patyshakuliyeva A."/>
            <person name="Rokas A."/>
            <person name="Ruiz-Duenas F.J."/>
            <person name="Sabat G."/>
            <person name="Salamov A."/>
            <person name="Samejima M."/>
            <person name="Schmutz J."/>
            <person name="Slot J.C."/>
            <person name="St John F."/>
            <person name="Stenlid J."/>
            <person name="Sun H."/>
            <person name="Sun S."/>
            <person name="Syed K."/>
            <person name="Tsang A."/>
            <person name="Wiebenga A."/>
            <person name="Young D."/>
            <person name="Pisabarro A."/>
            <person name="Eastwood D.C."/>
            <person name="Martin F."/>
            <person name="Cullen D."/>
            <person name="Grigoriev I.V."/>
            <person name="Hibbett D.S."/>
        </authorList>
    </citation>
    <scope>NUCLEOTIDE SEQUENCE [LARGE SCALE GENOMIC DNA]</scope>
    <source>
        <strain evidence="11 12">MD-104</strain>
    </source>
</reference>
<dbReference type="InterPro" id="IPR054708">
    <property type="entry name" value="MTPAP-like_central"/>
</dbReference>
<dbReference type="Pfam" id="PF22600">
    <property type="entry name" value="MTPAP-like_central"/>
    <property type="match status" value="1"/>
</dbReference>
<dbReference type="Gene3D" id="3.30.460.10">
    <property type="entry name" value="Beta Polymerase, domain 2"/>
    <property type="match status" value="1"/>
</dbReference>
<dbReference type="SUPFAM" id="SSF81301">
    <property type="entry name" value="Nucleotidyltransferase"/>
    <property type="match status" value="1"/>
</dbReference>
<dbReference type="GO" id="GO:0005730">
    <property type="term" value="C:nucleolus"/>
    <property type="evidence" value="ECO:0007669"/>
    <property type="project" value="TreeGrafter"/>
</dbReference>
<dbReference type="GO" id="GO:0010629">
    <property type="term" value="P:negative regulation of gene expression"/>
    <property type="evidence" value="ECO:0007669"/>
    <property type="project" value="UniProtKB-ARBA"/>
</dbReference>
<feature type="compositionally biased region" description="Pro residues" evidence="7">
    <location>
        <begin position="1583"/>
        <end position="1603"/>
    </location>
</feature>
<name>A0A2H3JMR6_WOLCO</name>
<feature type="transmembrane region" description="Helical" evidence="8">
    <location>
        <begin position="702"/>
        <end position="720"/>
    </location>
</feature>
<sequence length="1915" mass="206065">MRMRAAGCQVLLHAISATRRSSGRAECTGQMGVCSRGQERQAGCLQSAHRHLRAPAVRDQIEEAKDKDSTSARQVADGARHPTVHSPAHRQWPLDGDLARARPAAASRVPQRQRAPHRDQARHALRTVLACQARLGARGHLSWRARYHIILPSTVCPAPLLCCTRPPSPAPPAPMPSAAPHAALVFLALALAAAARPLTLSPHLPRDDPAADNAAAGVPDAPQSAAWVAAVIVAVVLVIVGVVSTICYVSIRDRRRKRERARARKGRRKGRGSRRRERDGDAASASSKVCRAGSPDSLASSFSDETVTVLEQPPPALTADTTPRPDPPAMSRSRRGTGGAALLGVLRRCLVVPPDALARYVIRGRHAHGPLRPHDTQQASHDDDDDDDDDDDYFRREPSQQRREKEKEQSGSQGGPDGEASRSIEPQRLPTEKAVNEKGKGKEKAPEPANGMNASFEEADFVAFTYSEEESEEAKPAVREWDEGKGKAPERDWAQSGRKRKADDRDPMDGHASRRRRVSAAARKAPWTADVDWERCTNVAEMLHRDVEAFVKYISPTPEEDEVRSLVVELISRTVRRAFPDAQVLPFGSYETKLYLPVGDIDLVVFSRSMSYSATNQVLHSLANTMKRAGITDRVRIIAKAKVPIVKFITTHGRFSVDISINRTNGVAAGQMINRFLAELPALRSLILVIKSFLSQRNMNEVFTGGLGSYSIVCLAISFLQMHPKVRRGEIDPMKNLGVLVMEFFELYGCYFNYQDVGISVRDGGSYFNKAARGWSESRDRRLLSIEDPGDVSNDISKGSYGIAKVRTTFAGAHGIMTAAAYLHAGIMSSKRGGRYVSLRDTINPEEMSILASVMGVTQETINHRRLVQEVYNRKVLHQMLGITPQTGLSAKAPPSSEPKGKGRINKERVKSAWEDTETDMKLGSEARNDKNAAVRVREEDRYQLEKRLQPPRKRRRLDRESDGHAVFTTDDEDRESREYEAYGVDPESEEDGRSSAFKPRGSRRRDKQDYWLSKSFTGTRAPDLVLFNHPPPRRSSFQSLQPTNRTSTDCSRWSPAVPSSSLSFISMAASKAPVPQVNLKDRIAALQQRNATAGQADPKQTAPSTRAPGSLNSLKDKIASFEKQGSVPVPRGSFGLGAPPADDGSSKRRGEMVGNRVPGLSRPTGTQQVRALSPDYTGSWQAGGSTSPRLPSTALPTGEQLAVTTGGAVLCRASSGSGRETEAAAPAIVVSGDGSANGASQSLSGAQNAQDTVIKGRSFDDLEEELSVNSPQSSRAPVPSSSIPGRSSGGADSVAPEGAIATDKGPTGADEAAPSSTRAGKISVDQAEDDDLVTEGIVKADSSADGDATSVAGYTSASSSSVSTPSDHVFPSTDASTKSMQQRVQSDTGDDATVVAVASKPPASPTLDTSEAVIVAERARVVSPIVTRAVLVPVPKGSSPSSSPSTAVGSSPSTYSKASPISVSHTASTTAASSSSSYVEPSLTPKPTAGTFSAVVHRKVSVDSNNAHGYSHPTLLQAPPVSRAKMAVAEPPESPGFGDLADLLADAAKLEQQLSGFGSPALNLQFGQNIEAYLADKEPQPQMEPQPQPQPEPQPQPLPEPQPELQFEPQQPKPQPEEEPEHSAPAIEFYIPEPQPEPILEVPEVEEQGGSGSHSQEMPEPQSPRTVNLSSPPTKERRLSRALSDTPPAVPPKSPRSRYFSTLISRRSSASAMPGAYPRNSVCSEMSEDDSMLIATPPELRFDDGASVRSSSRSWKLPKTGLSRATSFADKLWHKRGHRNTVAITNHDDDTHLSANTSRRLSSSTVGPAQSEPPMPPMPSLPQLSLSPTPRPQAMMAPEDRPMSMMSISSVGSVGGLDSALFDAFPSVPDGFPLPALSVPAEPSGHYLSPSDTDAHYRGASAPARHPKQRSSFL</sequence>
<comment type="similarity">
    <text evidence="2">Belongs to the DNA polymerase type-B-like family.</text>
</comment>
<dbReference type="EC" id="2.7.7.19" evidence="3"/>
<evidence type="ECO:0000256" key="1">
    <source>
        <dbReference type="ARBA" id="ARBA00001936"/>
    </source>
</evidence>
<dbReference type="PANTHER" id="PTHR23092:SF15">
    <property type="entry name" value="INACTIVE NON-CANONICAL POLY(A) RNA POLYMERASE PROTEIN TRF4-2-RELATED"/>
    <property type="match status" value="1"/>
</dbReference>
<feature type="region of interest" description="Disordered" evidence="7">
    <location>
        <begin position="62"/>
        <end position="91"/>
    </location>
</feature>
<feature type="region of interest" description="Disordered" evidence="7">
    <location>
        <begin position="886"/>
        <end position="1055"/>
    </location>
</feature>
<keyword evidence="12" id="KW-1185">Reference proteome</keyword>
<dbReference type="Pfam" id="PF03828">
    <property type="entry name" value="PAP_assoc"/>
    <property type="match status" value="1"/>
</dbReference>
<dbReference type="GO" id="GO:0003729">
    <property type="term" value="F:mRNA binding"/>
    <property type="evidence" value="ECO:0007669"/>
    <property type="project" value="TreeGrafter"/>
</dbReference>
<dbReference type="Proteomes" id="UP000218811">
    <property type="component" value="Unassembled WGS sequence"/>
</dbReference>
<feature type="region of interest" description="Disordered" evidence="7">
    <location>
        <begin position="257"/>
        <end position="336"/>
    </location>
</feature>
<proteinExistence type="inferred from homology"/>
<dbReference type="Gene3D" id="1.10.1410.10">
    <property type="match status" value="1"/>
</dbReference>
<feature type="compositionally biased region" description="Basic residues" evidence="7">
    <location>
        <begin position="1906"/>
        <end position="1915"/>
    </location>
</feature>
<dbReference type="SUPFAM" id="SSF81631">
    <property type="entry name" value="PAP/OAS1 substrate-binding domain"/>
    <property type="match status" value="1"/>
</dbReference>
<dbReference type="GO" id="GO:0046872">
    <property type="term" value="F:metal ion binding"/>
    <property type="evidence" value="ECO:0007669"/>
    <property type="project" value="UniProtKB-KW"/>
</dbReference>
<feature type="compositionally biased region" description="Polar residues" evidence="7">
    <location>
        <begin position="1374"/>
        <end position="1388"/>
    </location>
</feature>
<evidence type="ECO:0000313" key="12">
    <source>
        <dbReference type="Proteomes" id="UP000218811"/>
    </source>
</evidence>
<dbReference type="OrthoDB" id="273917at2759"/>
<feature type="transmembrane region" description="Helical" evidence="8">
    <location>
        <begin position="226"/>
        <end position="251"/>
    </location>
</feature>
<feature type="region of interest" description="Disordered" evidence="7">
    <location>
        <begin position="1471"/>
        <end position="1490"/>
    </location>
</feature>
<keyword evidence="8" id="KW-1133">Transmembrane helix</keyword>
<feature type="compositionally biased region" description="Polar residues" evidence="7">
    <location>
        <begin position="1664"/>
        <end position="1674"/>
    </location>
</feature>
<feature type="compositionally biased region" description="Basic residues" evidence="7">
    <location>
        <begin position="257"/>
        <end position="275"/>
    </location>
</feature>
<dbReference type="FunFam" id="1.10.1410.10:FF:000003">
    <property type="entry name" value="non-canonical poly(A) RNA polymerase PAPD7"/>
    <property type="match status" value="1"/>
</dbReference>
<feature type="region of interest" description="Disordered" evidence="7">
    <location>
        <begin position="1571"/>
        <end position="1700"/>
    </location>
</feature>
<keyword evidence="6" id="KW-0460">Magnesium</keyword>
<feature type="compositionally biased region" description="Polar residues" evidence="7">
    <location>
        <begin position="1036"/>
        <end position="1052"/>
    </location>
</feature>
<feature type="region of interest" description="Disordered" evidence="7">
    <location>
        <begin position="466"/>
        <end position="521"/>
    </location>
</feature>
<dbReference type="InterPro" id="IPR002058">
    <property type="entry name" value="PAP_assoc"/>
</dbReference>
<feature type="region of interest" description="Disordered" evidence="7">
    <location>
        <begin position="1215"/>
        <end position="1393"/>
    </location>
</feature>
<feature type="compositionally biased region" description="Low complexity" evidence="7">
    <location>
        <begin position="1278"/>
        <end position="1291"/>
    </location>
</feature>
<evidence type="ECO:0000256" key="5">
    <source>
        <dbReference type="ARBA" id="ARBA00022723"/>
    </source>
</evidence>
<dbReference type="PANTHER" id="PTHR23092">
    <property type="entry name" value="POLY(A) RNA POLYMERASE"/>
    <property type="match status" value="1"/>
</dbReference>
<comment type="cofactor">
    <cofactor evidence="1">
        <name>Mn(2+)</name>
        <dbReference type="ChEBI" id="CHEBI:29035"/>
    </cofactor>
</comment>
<evidence type="ECO:0000256" key="6">
    <source>
        <dbReference type="ARBA" id="ARBA00022842"/>
    </source>
</evidence>
<feature type="region of interest" description="Disordered" evidence="7">
    <location>
        <begin position="1434"/>
        <end position="1461"/>
    </location>
</feature>
<feature type="compositionally biased region" description="Low complexity" evidence="7">
    <location>
        <begin position="1434"/>
        <end position="1455"/>
    </location>
</feature>
<feature type="domain" description="Poly(A) RNA polymerase mitochondrial-like central palm" evidence="10">
    <location>
        <begin position="543"/>
        <end position="675"/>
    </location>
</feature>
<feature type="region of interest" description="Disordered" evidence="7">
    <location>
        <begin position="1879"/>
        <end position="1915"/>
    </location>
</feature>
<feature type="compositionally biased region" description="Polar residues" evidence="7">
    <location>
        <begin position="297"/>
        <end position="306"/>
    </location>
</feature>
<evidence type="ECO:0000256" key="2">
    <source>
        <dbReference type="ARBA" id="ARBA00008593"/>
    </source>
</evidence>
<dbReference type="CDD" id="cd05402">
    <property type="entry name" value="NT_PAP_TUTase"/>
    <property type="match status" value="1"/>
</dbReference>
<gene>
    <name evidence="11" type="ORF">WOLCODRAFT_148891</name>
</gene>